<dbReference type="Proteomes" id="UP000676194">
    <property type="component" value="Chromosome"/>
</dbReference>
<evidence type="ECO:0000313" key="1">
    <source>
        <dbReference type="EMBL" id="QVL32320.1"/>
    </source>
</evidence>
<dbReference type="AlphaFoldDB" id="A0A8E6EV65"/>
<evidence type="ECO:0000313" key="2">
    <source>
        <dbReference type="Proteomes" id="UP000676194"/>
    </source>
</evidence>
<dbReference type="RefSeq" id="WP_213497163.1">
    <property type="nucleotide sequence ID" value="NZ_CP074694.1"/>
</dbReference>
<reference evidence="1" key="1">
    <citation type="submission" date="2021-05" db="EMBL/GenBank/DDBJ databases">
        <title>Complete genome sequence of the cellulolytic planctomycete Telmatocola sphagniphila SP2T and characterization of the first cellulase from planctomycetes.</title>
        <authorList>
            <person name="Rakitin A.L."/>
            <person name="Beletsky A.V."/>
            <person name="Naumoff D.G."/>
            <person name="Kulichevskaya I.S."/>
            <person name="Mardanov A.V."/>
            <person name="Ravin N.V."/>
            <person name="Dedysh S.N."/>
        </authorList>
    </citation>
    <scope>NUCLEOTIDE SEQUENCE</scope>
    <source>
        <strain evidence="1">SP2T</strain>
    </source>
</reference>
<protein>
    <submittedName>
        <fullName evidence="1">Uncharacterized protein</fullName>
    </submittedName>
</protein>
<proteinExistence type="predicted"/>
<accession>A0A8E6EV65</accession>
<name>A0A8E6EV65_9BACT</name>
<keyword evidence="2" id="KW-1185">Reference proteome</keyword>
<organism evidence="1 2">
    <name type="scientific">Telmatocola sphagniphila</name>
    <dbReference type="NCBI Taxonomy" id="1123043"/>
    <lineage>
        <taxon>Bacteria</taxon>
        <taxon>Pseudomonadati</taxon>
        <taxon>Planctomycetota</taxon>
        <taxon>Planctomycetia</taxon>
        <taxon>Gemmatales</taxon>
        <taxon>Gemmataceae</taxon>
    </lineage>
</organism>
<dbReference type="KEGG" id="tsph:KIH39_26395"/>
<gene>
    <name evidence="1" type="ORF">KIH39_26395</name>
</gene>
<dbReference type="EMBL" id="CP074694">
    <property type="protein sequence ID" value="QVL32320.1"/>
    <property type="molecule type" value="Genomic_DNA"/>
</dbReference>
<sequence length="90" mass="9672">MRSALAHLLRRVAERLNPKVGGSTTNLPTIHSTAGEVTLSFCSGQQLCFLKPEEAFKLALRIHLAAGRAEELGRLAAIHFAATGETNPHV</sequence>